<keyword evidence="3" id="KW-0560">Oxidoreductase</keyword>
<keyword evidence="6" id="KW-0812">Transmembrane</keyword>
<keyword evidence="6" id="KW-1133">Transmembrane helix</keyword>
<feature type="domain" description="Lactate/malate dehydrogenase N-terminal" evidence="7">
    <location>
        <begin position="149"/>
        <end position="205"/>
    </location>
</feature>
<reference evidence="9" key="1">
    <citation type="journal article" date="2014" name="Science">
        <title>The coffee genome provides insight into the convergent evolution of caffeine biosynthesis.</title>
        <authorList>
            <person name="Denoeud F."/>
            <person name="Carretero-Paulet L."/>
            <person name="Dereeper A."/>
            <person name="Droc G."/>
            <person name="Guyot R."/>
            <person name="Pietrella M."/>
            <person name="Zheng C."/>
            <person name="Alberti A."/>
            <person name="Anthony F."/>
            <person name="Aprea G."/>
            <person name="Aury J.M."/>
            <person name="Bento P."/>
            <person name="Bernard M."/>
            <person name="Bocs S."/>
            <person name="Campa C."/>
            <person name="Cenci A."/>
            <person name="Combes M.C."/>
            <person name="Crouzillat D."/>
            <person name="Da Silva C."/>
            <person name="Daddiego L."/>
            <person name="De Bellis F."/>
            <person name="Dussert S."/>
            <person name="Garsmeur O."/>
            <person name="Gayraud T."/>
            <person name="Guignon V."/>
            <person name="Jahn K."/>
            <person name="Jamilloux V."/>
            <person name="Joet T."/>
            <person name="Labadie K."/>
            <person name="Lan T."/>
            <person name="Leclercq J."/>
            <person name="Lepelley M."/>
            <person name="Leroy T."/>
            <person name="Li L.T."/>
            <person name="Librado P."/>
            <person name="Lopez L."/>
            <person name="Munoz A."/>
            <person name="Noel B."/>
            <person name="Pallavicini A."/>
            <person name="Perrotta G."/>
            <person name="Poncet V."/>
            <person name="Pot D."/>
            <person name="Priyono X."/>
            <person name="Rigoreau M."/>
            <person name="Rouard M."/>
            <person name="Rozas J."/>
            <person name="Tranchant-Dubreuil C."/>
            <person name="VanBuren R."/>
            <person name="Zhang Q."/>
            <person name="Andrade A.C."/>
            <person name="Argout X."/>
            <person name="Bertrand B."/>
            <person name="de Kochko A."/>
            <person name="Graziosi G."/>
            <person name="Henry R.J."/>
            <person name="Jayarama X."/>
            <person name="Ming R."/>
            <person name="Nagai C."/>
            <person name="Rounsley S."/>
            <person name="Sankoff D."/>
            <person name="Giuliano G."/>
            <person name="Albert V.A."/>
            <person name="Wincker P."/>
            <person name="Lashermes P."/>
        </authorList>
    </citation>
    <scope>NUCLEOTIDE SEQUENCE [LARGE SCALE GENOMIC DNA]</scope>
    <source>
        <strain evidence="9">cv. DH200-94</strain>
    </source>
</reference>
<dbReference type="STRING" id="49390.A0A068TU73"/>
<organism evidence="8 9">
    <name type="scientific">Coffea canephora</name>
    <name type="common">Robusta coffee</name>
    <dbReference type="NCBI Taxonomy" id="49390"/>
    <lineage>
        <taxon>Eukaryota</taxon>
        <taxon>Viridiplantae</taxon>
        <taxon>Streptophyta</taxon>
        <taxon>Embryophyta</taxon>
        <taxon>Tracheophyta</taxon>
        <taxon>Spermatophyta</taxon>
        <taxon>Magnoliopsida</taxon>
        <taxon>eudicotyledons</taxon>
        <taxon>Gunneridae</taxon>
        <taxon>Pentapetalae</taxon>
        <taxon>asterids</taxon>
        <taxon>lamiids</taxon>
        <taxon>Gentianales</taxon>
        <taxon>Rubiaceae</taxon>
        <taxon>Ixoroideae</taxon>
        <taxon>Gardenieae complex</taxon>
        <taxon>Bertiereae - Coffeeae clade</taxon>
        <taxon>Coffeeae</taxon>
        <taxon>Coffea</taxon>
    </lineage>
</organism>
<feature type="region of interest" description="Disordered" evidence="5">
    <location>
        <begin position="68"/>
        <end position="146"/>
    </location>
</feature>
<keyword evidence="4" id="KW-0520">NAD</keyword>
<feature type="transmembrane region" description="Helical" evidence="6">
    <location>
        <begin position="40"/>
        <end position="62"/>
    </location>
</feature>
<dbReference type="GO" id="GO:0006099">
    <property type="term" value="P:tricarboxylic acid cycle"/>
    <property type="evidence" value="ECO:0007669"/>
    <property type="project" value="UniProtKB-KW"/>
</dbReference>
<dbReference type="InParanoid" id="A0A068TU73"/>
<protein>
    <recommendedName>
        <fullName evidence="1">malate dehydrogenase</fullName>
        <ecNumber evidence="1">1.1.1.37</ecNumber>
    </recommendedName>
</protein>
<evidence type="ECO:0000256" key="3">
    <source>
        <dbReference type="ARBA" id="ARBA00023002"/>
    </source>
</evidence>
<dbReference type="Gene3D" id="3.40.50.720">
    <property type="entry name" value="NAD(P)-binding Rossmann-like Domain"/>
    <property type="match status" value="1"/>
</dbReference>
<proteinExistence type="predicted"/>
<evidence type="ECO:0000256" key="2">
    <source>
        <dbReference type="ARBA" id="ARBA00022532"/>
    </source>
</evidence>
<dbReference type="InterPro" id="IPR036291">
    <property type="entry name" value="NAD(P)-bd_dom_sf"/>
</dbReference>
<evidence type="ECO:0000259" key="7">
    <source>
        <dbReference type="Pfam" id="PF00056"/>
    </source>
</evidence>
<dbReference type="PANTHER" id="PTHR11540:SF71">
    <property type="entry name" value="MALATE DEHYDROGENASE 1, PEROXISOMAL"/>
    <property type="match status" value="1"/>
</dbReference>
<feature type="compositionally biased region" description="Basic and acidic residues" evidence="5">
    <location>
        <begin position="83"/>
        <end position="93"/>
    </location>
</feature>
<evidence type="ECO:0000256" key="6">
    <source>
        <dbReference type="SAM" id="Phobius"/>
    </source>
</evidence>
<sequence length="235" mass="27109">MKRKRNASKDFSLVDEWFDECYNAEASLKIWMTYIPLKRYYGSFYIFFLILDISLFCYFIKWQSPPPKAISPKRPSSAVENKQVNKDSSKKDTFDEESEDGEPQKKKSKVVPVQPKISSSDDSSSEDEEETFEDEEEPTKTPQKKLHGFVKKEQLDNTLTRMHLVIIPFGVPRKPAMTKDDLFNINADMLGRSKGISKCYMKAIVHMAPFGTGINVTCWHQIFGAVRNFKVLVKL</sequence>
<keyword evidence="6" id="KW-0472">Membrane</keyword>
<evidence type="ECO:0000256" key="1">
    <source>
        <dbReference type="ARBA" id="ARBA00012995"/>
    </source>
</evidence>
<evidence type="ECO:0000256" key="5">
    <source>
        <dbReference type="SAM" id="MobiDB-lite"/>
    </source>
</evidence>
<dbReference type="Gramene" id="CDO99582">
    <property type="protein sequence ID" value="CDO99582"/>
    <property type="gene ID" value="GSCOC_T00029217001"/>
</dbReference>
<evidence type="ECO:0000313" key="8">
    <source>
        <dbReference type="EMBL" id="CDO99582.1"/>
    </source>
</evidence>
<evidence type="ECO:0000256" key="4">
    <source>
        <dbReference type="ARBA" id="ARBA00023027"/>
    </source>
</evidence>
<name>A0A068TU73_COFCA</name>
<dbReference type="EMBL" id="HG739088">
    <property type="protein sequence ID" value="CDO99582.1"/>
    <property type="molecule type" value="Genomic_DNA"/>
</dbReference>
<evidence type="ECO:0000313" key="9">
    <source>
        <dbReference type="Proteomes" id="UP000295252"/>
    </source>
</evidence>
<accession>A0A068TU73</accession>
<dbReference type="SUPFAM" id="SSF51735">
    <property type="entry name" value="NAD(P)-binding Rossmann-fold domains"/>
    <property type="match status" value="1"/>
</dbReference>
<dbReference type="AlphaFoldDB" id="A0A068TU73"/>
<dbReference type="EC" id="1.1.1.37" evidence="1"/>
<dbReference type="InterPro" id="IPR001236">
    <property type="entry name" value="Lactate/malate_DH_N"/>
</dbReference>
<feature type="compositionally biased region" description="Low complexity" evidence="5">
    <location>
        <begin position="110"/>
        <end position="122"/>
    </location>
</feature>
<keyword evidence="2" id="KW-0816">Tricarboxylic acid cycle</keyword>
<keyword evidence="9" id="KW-1185">Reference proteome</keyword>
<feature type="compositionally biased region" description="Acidic residues" evidence="5">
    <location>
        <begin position="123"/>
        <end position="137"/>
    </location>
</feature>
<dbReference type="Pfam" id="PF00056">
    <property type="entry name" value="Ldh_1_N"/>
    <property type="match status" value="1"/>
</dbReference>
<dbReference type="GO" id="GO:0030060">
    <property type="term" value="F:L-malate dehydrogenase (NAD+) activity"/>
    <property type="evidence" value="ECO:0007669"/>
    <property type="project" value="UniProtKB-EC"/>
</dbReference>
<dbReference type="PANTHER" id="PTHR11540">
    <property type="entry name" value="MALATE AND LACTATE DEHYDROGENASE"/>
    <property type="match status" value="1"/>
</dbReference>
<dbReference type="GO" id="GO:0009507">
    <property type="term" value="C:chloroplast"/>
    <property type="evidence" value="ECO:0007669"/>
    <property type="project" value="TreeGrafter"/>
</dbReference>
<gene>
    <name evidence="8" type="ORF">GSCOC_T00029217001</name>
</gene>
<dbReference type="Proteomes" id="UP000295252">
    <property type="component" value="Chromosome IV"/>
</dbReference>